<dbReference type="WBParaSite" id="SMUV_0000149801-mRNA-1">
    <property type="protein sequence ID" value="SMUV_0000149801-mRNA-1"/>
    <property type="gene ID" value="SMUV_0000149801"/>
</dbReference>
<proteinExistence type="predicted"/>
<keyword evidence="1" id="KW-1185">Reference proteome</keyword>
<dbReference type="PANTHER" id="PTHR31278">
    <property type="entry name" value="CHCHD1"/>
    <property type="match status" value="1"/>
</dbReference>
<dbReference type="InterPro" id="IPR033620">
    <property type="entry name" value="Ribosomal_mS37_met"/>
</dbReference>
<dbReference type="STRING" id="451379.A0A0N5ABH2"/>
<organism evidence="1 2">
    <name type="scientific">Syphacia muris</name>
    <dbReference type="NCBI Taxonomy" id="451379"/>
    <lineage>
        <taxon>Eukaryota</taxon>
        <taxon>Metazoa</taxon>
        <taxon>Ecdysozoa</taxon>
        <taxon>Nematoda</taxon>
        <taxon>Chromadorea</taxon>
        <taxon>Rhabditida</taxon>
        <taxon>Spirurina</taxon>
        <taxon>Oxyuridomorpha</taxon>
        <taxon>Oxyuroidea</taxon>
        <taxon>Oxyuridae</taxon>
        <taxon>Syphacia</taxon>
    </lineage>
</organism>
<dbReference type="SUPFAM" id="SSF47072">
    <property type="entry name" value="Cysteine alpha-hairpin motif"/>
    <property type="match status" value="1"/>
</dbReference>
<evidence type="ECO:0000313" key="1">
    <source>
        <dbReference type="Proteomes" id="UP000046393"/>
    </source>
</evidence>
<dbReference type="GO" id="GO:0032543">
    <property type="term" value="P:mitochondrial translation"/>
    <property type="evidence" value="ECO:0007669"/>
    <property type="project" value="InterPro"/>
</dbReference>
<sequence length="157" mass="18642">MYFSKPWFESSSYIRKFRSIEPKKWFFKEVLPMCSTNEIKRRAMRSAEGACIEELNAFFACLRKWEFDDLRCLKDHDVYMNCVTRYKQRMENLKASANTDEVVSDNGKASFARLNKLFKQWPQHGMGKPPYAKMKRLPNQSYADDIFHRKDTPGKKS</sequence>
<dbReference type="GO" id="GO:0003723">
    <property type="term" value="F:RNA binding"/>
    <property type="evidence" value="ECO:0007669"/>
    <property type="project" value="TreeGrafter"/>
</dbReference>
<dbReference type="Proteomes" id="UP000046393">
    <property type="component" value="Unplaced"/>
</dbReference>
<accession>A0A0N5ABH2</accession>
<dbReference type="GO" id="GO:0005654">
    <property type="term" value="C:nucleoplasm"/>
    <property type="evidence" value="ECO:0007669"/>
    <property type="project" value="TreeGrafter"/>
</dbReference>
<evidence type="ECO:0000313" key="2">
    <source>
        <dbReference type="WBParaSite" id="SMUV_0000149801-mRNA-1"/>
    </source>
</evidence>
<name>A0A0N5ABH2_9BILA</name>
<dbReference type="GO" id="GO:0005761">
    <property type="term" value="C:mitochondrial ribosome"/>
    <property type="evidence" value="ECO:0007669"/>
    <property type="project" value="InterPro"/>
</dbReference>
<dbReference type="PROSITE" id="PS51808">
    <property type="entry name" value="CHCH"/>
    <property type="match status" value="1"/>
</dbReference>
<dbReference type="InterPro" id="IPR009069">
    <property type="entry name" value="Cys_alpha_HP_mot_SF"/>
</dbReference>
<dbReference type="PANTHER" id="PTHR31278:SF2">
    <property type="entry name" value="SMALL RIBOSOMAL SUBUNIT PROTEIN MS37"/>
    <property type="match status" value="1"/>
</dbReference>
<protein>
    <submittedName>
        <fullName evidence="2">CHCH domain-containing protein</fullName>
    </submittedName>
</protein>
<reference evidence="2" key="1">
    <citation type="submission" date="2017-02" db="UniProtKB">
        <authorList>
            <consortium name="WormBaseParasite"/>
        </authorList>
    </citation>
    <scope>IDENTIFICATION</scope>
</reference>
<dbReference type="AlphaFoldDB" id="A0A0N5ABH2"/>